<keyword evidence="2" id="KW-1185">Reference proteome</keyword>
<sequence length="108" mass="11729">MCIRFVVTWSTILLGQKNCPPMLYSLKGRDSLIAVIQKCNANNAIRPRAAVQVAGGPVVGSMSSTVKQSLGAYTQGQIVGHGGRITRYWQLAALAYIPDNLVVTFRSY</sequence>
<proteinExistence type="predicted"/>
<accession>A0A179BPC0</accession>
<dbReference type="AlphaFoldDB" id="A0A179BPC0"/>
<evidence type="ECO:0000313" key="1">
    <source>
        <dbReference type="EMBL" id="OAP93125.1"/>
    </source>
</evidence>
<protein>
    <submittedName>
        <fullName evidence="1">Uncharacterized protein</fullName>
    </submittedName>
</protein>
<evidence type="ECO:0000313" key="2">
    <source>
        <dbReference type="Proteomes" id="UP000078302"/>
    </source>
</evidence>
<organism evidence="1 2">
    <name type="scientific">Acidithiobacillus ferrooxidans</name>
    <name type="common">Thiobacillus ferrooxidans</name>
    <dbReference type="NCBI Taxonomy" id="920"/>
    <lineage>
        <taxon>Bacteria</taxon>
        <taxon>Pseudomonadati</taxon>
        <taxon>Pseudomonadota</taxon>
        <taxon>Acidithiobacillia</taxon>
        <taxon>Acidithiobacillales</taxon>
        <taxon>Acidithiobacillaceae</taxon>
        <taxon>Acidithiobacillus</taxon>
    </lineage>
</organism>
<comment type="caution">
    <text evidence="1">The sequence shown here is derived from an EMBL/GenBank/DDBJ whole genome shotgun (WGS) entry which is preliminary data.</text>
</comment>
<dbReference type="EMBL" id="LVXZ01000015">
    <property type="protein sequence ID" value="OAP93125.1"/>
    <property type="molecule type" value="Genomic_DNA"/>
</dbReference>
<gene>
    <name evidence="1" type="ORF">A4H96_01775</name>
</gene>
<dbReference type="Proteomes" id="UP000078302">
    <property type="component" value="Unassembled WGS sequence"/>
</dbReference>
<reference evidence="1 2" key="1">
    <citation type="submission" date="2016-04" db="EMBL/GenBank/DDBJ databases">
        <title>Acidithiobacillus ferrooxidans genome sequencing and assembly.</title>
        <authorList>
            <person name="Zhou Z."/>
        </authorList>
    </citation>
    <scope>NUCLEOTIDE SEQUENCE [LARGE SCALE GENOMIC DNA]</scope>
    <source>
        <strain evidence="1 2">BY0502</strain>
    </source>
</reference>
<name>A0A179BPC0_ACIFR</name>